<dbReference type="AlphaFoldDB" id="G8ZR60"/>
<evidence type="ECO:0000256" key="2">
    <source>
        <dbReference type="ARBA" id="ARBA00007626"/>
    </source>
</evidence>
<gene>
    <name evidence="3" type="primary">TDEL0C01130</name>
    <name evidence="3" type="ORF">TDEL_0C01130</name>
</gene>
<dbReference type="Pfam" id="PF13041">
    <property type="entry name" value="PPR_2"/>
    <property type="match status" value="1"/>
</dbReference>
<dbReference type="STRING" id="1076872.G8ZR60"/>
<organism evidence="3 4">
    <name type="scientific">Torulaspora delbrueckii</name>
    <name type="common">Yeast</name>
    <name type="synonym">Candida colliculosa</name>
    <dbReference type="NCBI Taxonomy" id="4950"/>
    <lineage>
        <taxon>Eukaryota</taxon>
        <taxon>Fungi</taxon>
        <taxon>Dikarya</taxon>
        <taxon>Ascomycota</taxon>
        <taxon>Saccharomycotina</taxon>
        <taxon>Saccharomycetes</taxon>
        <taxon>Saccharomycetales</taxon>
        <taxon>Saccharomycetaceae</taxon>
        <taxon>Torulaspora</taxon>
    </lineage>
</organism>
<dbReference type="GO" id="GO:0005739">
    <property type="term" value="C:mitochondrion"/>
    <property type="evidence" value="ECO:0007669"/>
    <property type="project" value="UniProtKB-SubCell"/>
</dbReference>
<dbReference type="InterPro" id="IPR002885">
    <property type="entry name" value="PPR_rpt"/>
</dbReference>
<dbReference type="EMBL" id="HE616744">
    <property type="protein sequence ID" value="CCE91002.1"/>
    <property type="molecule type" value="Genomic_DNA"/>
</dbReference>
<dbReference type="InParanoid" id="G8ZR60"/>
<dbReference type="Gene3D" id="1.25.40.10">
    <property type="entry name" value="Tetratricopeptide repeat domain"/>
    <property type="match status" value="2"/>
</dbReference>
<dbReference type="InterPro" id="IPR011990">
    <property type="entry name" value="TPR-like_helical_dom_sf"/>
</dbReference>
<accession>G8ZR60</accession>
<dbReference type="GO" id="GO:0016071">
    <property type="term" value="P:mRNA metabolic process"/>
    <property type="evidence" value="ECO:0007669"/>
    <property type="project" value="EnsemblFungi"/>
</dbReference>
<dbReference type="PANTHER" id="PTHR46128">
    <property type="entry name" value="MITOCHONDRIAL GROUP I INTRON SPLICING FACTOR CCM1"/>
    <property type="match status" value="1"/>
</dbReference>
<dbReference type="KEGG" id="tdl:TDEL_0C01130"/>
<reference evidence="3 4" key="1">
    <citation type="journal article" date="2011" name="Proc. Natl. Acad. Sci. U.S.A.">
        <title>Evolutionary erosion of yeast sex chromosomes by mating-type switching accidents.</title>
        <authorList>
            <person name="Gordon J.L."/>
            <person name="Armisen D."/>
            <person name="Proux-Wera E."/>
            <person name="Oheigeartaigh S.S."/>
            <person name="Byrne K.P."/>
            <person name="Wolfe K.H."/>
        </authorList>
    </citation>
    <scope>NUCLEOTIDE SEQUENCE [LARGE SCALE GENOMIC DNA]</scope>
    <source>
        <strain evidence="4">ATCC 10662 / CBS 1146 / NBRC 0425 / NCYC 2629 / NRRL Y-866</strain>
    </source>
</reference>
<comment type="subcellular location">
    <subcellularLocation>
        <location evidence="1">Mitochondrion</location>
    </subcellularLocation>
</comment>
<dbReference type="PANTHER" id="PTHR46128:SF329">
    <property type="entry name" value="MITOCHONDRIAL GROUP I INTRON SPLICING FACTOR DMR1"/>
    <property type="match status" value="1"/>
</dbReference>
<dbReference type="GO" id="GO:0070124">
    <property type="term" value="P:mitochondrial translational initiation"/>
    <property type="evidence" value="ECO:0007669"/>
    <property type="project" value="EnsemblFungi"/>
</dbReference>
<name>G8ZR60_TORDE</name>
<keyword evidence="4" id="KW-1185">Reference proteome</keyword>
<proteinExistence type="inferred from homology"/>
<comment type="similarity">
    <text evidence="2">Belongs to the PPR family. P subfamily.</text>
</comment>
<dbReference type="RefSeq" id="XP_003680213.1">
    <property type="nucleotide sequence ID" value="XM_003680165.1"/>
</dbReference>
<evidence type="ECO:0000313" key="4">
    <source>
        <dbReference type="Proteomes" id="UP000005627"/>
    </source>
</evidence>
<evidence type="ECO:0008006" key="5">
    <source>
        <dbReference type="Google" id="ProtNLM"/>
    </source>
</evidence>
<sequence>MNVLATLSQVLSRNGIKSPRLRHEKFMLSMFETATKPDKPKTVEGVIEKARNSLKKVKDRKKCIPKDNMKVVGKGSNFQKKVVKEYLSPLQVHDFARHNIQNDYDNKKATRMHQNAKLIDKSKNRQEILFSNSRQFVGDLLGALVACNPKHVELSSDFVLRQFPRWTMNEVPRIPNFNSNPHLFEDYIGILTHTKFLYKNSSSTNGIVPMILRNLMHPANLKTLYLRTTRTYNDLIYYFCERFDFASCREIFAQMKIEGVPRNTLTYNLMLRSVLKNSHIRKSKPIDGEVLYYLRNMAKNQIEADAVTWTTCYNFLNENVSRSIYVEKMQERNVPVTEAFVYTVLRNGTYSSKQCLQFLASNNVPLSSKIFKLSIDRLLQEERANVAWLFLEHTVLKRDKDFTIGTDTLNAFLRHFASRGRLDMAITTFNTCVQDYHMRPNDQTFEMLFKALTTNGYTKNFALILDYFRKLRKAHKLGERNNYWLVRANAISKFNVRRLDTFTKEKFNEAKALLDGLKWSSTSGGFTTKIWKGNGSSIRKICRLLGCVPTPLKKGSTVKVNAAARTKKKRYRKRIRCIAIQSAMRKRVPFAKDWYGSLRQELELRKVIDTSEQVDHGSTS</sequence>
<dbReference type="FunCoup" id="G8ZR60">
    <property type="interactions" value="42"/>
</dbReference>
<dbReference type="InterPro" id="IPR050872">
    <property type="entry name" value="PPR_P_subfamily"/>
</dbReference>
<dbReference type="GeneID" id="11500337"/>
<evidence type="ECO:0000313" key="3">
    <source>
        <dbReference type="EMBL" id="CCE91002.1"/>
    </source>
</evidence>
<dbReference type="HOGENOM" id="CLU_457135_0_0_1"/>
<dbReference type="OrthoDB" id="185373at2759"/>
<dbReference type="Proteomes" id="UP000005627">
    <property type="component" value="Chromosome 3"/>
</dbReference>
<dbReference type="eggNOG" id="ENOG502QVB0">
    <property type="taxonomic scope" value="Eukaryota"/>
</dbReference>
<evidence type="ECO:0000256" key="1">
    <source>
        <dbReference type="ARBA" id="ARBA00004173"/>
    </source>
</evidence>
<protein>
    <recommendedName>
        <fullName evidence="5">ATPase expression protein 3</fullName>
    </recommendedName>
</protein>